<name>A0A840CGR4_9BACT</name>
<dbReference type="Gene3D" id="3.10.620.30">
    <property type="match status" value="1"/>
</dbReference>
<evidence type="ECO:0000259" key="2">
    <source>
        <dbReference type="Pfam" id="PF01841"/>
    </source>
</evidence>
<evidence type="ECO:0000259" key="3">
    <source>
        <dbReference type="Pfam" id="PF12969"/>
    </source>
</evidence>
<dbReference type="Pfam" id="PF01841">
    <property type="entry name" value="Transglut_core"/>
    <property type="match status" value="1"/>
</dbReference>
<feature type="signal peptide" evidence="1">
    <location>
        <begin position="1"/>
        <end position="19"/>
    </location>
</feature>
<evidence type="ECO:0000256" key="1">
    <source>
        <dbReference type="SAM" id="SignalP"/>
    </source>
</evidence>
<dbReference type="RefSeq" id="WP_183306120.1">
    <property type="nucleotide sequence ID" value="NZ_JACIEP010000003.1"/>
</dbReference>
<sequence length="654" mass="76354">MKKTLVLFLFLSIFITTYAQENFSMEYGKVTNYEMTMTEYSKDADAEALVVYDMGEYFFQGDDRRGFILYMKRKTKIKILKPAGIEYANIEIPYYIEGNDWEEIHEIEATTYNAENGQLIKTVLDNKNIYEEKATNNVRVKKIALPNVREGSVIEISYILTTPYFVHMRQWDFQRKIPVVYSKLKYKAIPYYEYVYIAKGTDKFDEFDSKALLQDIRFGNLLYKEMEYTFGMKDLPAFKDEEFITSEEDYIASLNFQLSKIHYPGGGNKEYMSTWPEICDEYLKNDDFGKYVKNAEKEGKKILPSLNLENKTPLEQVQAITEYVKSNYNWNGMYGKYAEIKLSDFLKQKKGNVGNLNLFLTGLLKSAGIDAHPVALSTRKNGIIRKSYPFSKFLNYVVTQVTIDGRPYFIDATEPLLYFSDLPIRCINVEGLVVKPKSEEWAELIQRSISFDQKEISLKIVPEGNKIEANSRFIGQGYDAYYYRTAYLGKKENLVNYLKKNHNIDVIGDIDVTADKDKLNRPFHFSFSYTTNLESTPDKLFIHPFANLSISDNPFKQTERRLFVDMMYVRRSNYKSKIEIPQGYKIEYMPQVQTIDNSVIRMDYLIQNENNQIVITAGYSYKKNIYSASDYNELKMSFAEIIKKMEELVVLVKE</sequence>
<accession>A0A840CGR4</accession>
<dbReference type="EMBL" id="JACIEP010000003">
    <property type="protein sequence ID" value="MBB4035177.1"/>
    <property type="molecule type" value="Genomic_DNA"/>
</dbReference>
<proteinExistence type="predicted"/>
<dbReference type="Proteomes" id="UP000555103">
    <property type="component" value="Unassembled WGS sequence"/>
</dbReference>
<feature type="domain" description="Transglutaminase-like" evidence="2">
    <location>
        <begin position="310"/>
        <end position="405"/>
    </location>
</feature>
<evidence type="ECO:0008006" key="6">
    <source>
        <dbReference type="Google" id="ProtNLM"/>
    </source>
</evidence>
<feature type="domain" description="DUF3857" evidence="3">
    <location>
        <begin position="74"/>
        <end position="187"/>
    </location>
</feature>
<dbReference type="Gene3D" id="2.60.120.1130">
    <property type="match status" value="1"/>
</dbReference>
<dbReference type="Pfam" id="PF12969">
    <property type="entry name" value="DUF3857"/>
    <property type="match status" value="1"/>
</dbReference>
<dbReference type="InterPro" id="IPR024618">
    <property type="entry name" value="DUF3857"/>
</dbReference>
<keyword evidence="1" id="KW-0732">Signal</keyword>
<dbReference type="AlphaFoldDB" id="A0A840CGR4"/>
<dbReference type="SUPFAM" id="SSF54001">
    <property type="entry name" value="Cysteine proteinases"/>
    <property type="match status" value="1"/>
</dbReference>
<evidence type="ECO:0000313" key="4">
    <source>
        <dbReference type="EMBL" id="MBB4035177.1"/>
    </source>
</evidence>
<evidence type="ECO:0000313" key="5">
    <source>
        <dbReference type="Proteomes" id="UP000555103"/>
    </source>
</evidence>
<gene>
    <name evidence="4" type="ORF">GGR21_001066</name>
</gene>
<comment type="caution">
    <text evidence="4">The sequence shown here is derived from an EMBL/GenBank/DDBJ whole genome shotgun (WGS) entry which is preliminary data.</text>
</comment>
<protein>
    <recommendedName>
        <fullName evidence="6">DUF3857 domain-containing protein</fullName>
    </recommendedName>
</protein>
<dbReference type="InterPro" id="IPR038765">
    <property type="entry name" value="Papain-like_cys_pep_sf"/>
</dbReference>
<organism evidence="4 5">
    <name type="scientific">Dysgonomonas hofstadii</name>
    <dbReference type="NCBI Taxonomy" id="637886"/>
    <lineage>
        <taxon>Bacteria</taxon>
        <taxon>Pseudomonadati</taxon>
        <taxon>Bacteroidota</taxon>
        <taxon>Bacteroidia</taxon>
        <taxon>Bacteroidales</taxon>
        <taxon>Dysgonomonadaceae</taxon>
        <taxon>Dysgonomonas</taxon>
    </lineage>
</organism>
<dbReference type="InterPro" id="IPR002931">
    <property type="entry name" value="Transglutaminase-like"/>
</dbReference>
<feature type="chain" id="PRO_5032547351" description="DUF3857 domain-containing protein" evidence="1">
    <location>
        <begin position="20"/>
        <end position="654"/>
    </location>
</feature>
<reference evidence="4 5" key="1">
    <citation type="submission" date="2020-08" db="EMBL/GenBank/DDBJ databases">
        <title>Genomic Encyclopedia of Type Strains, Phase IV (KMG-IV): sequencing the most valuable type-strain genomes for metagenomic binning, comparative biology and taxonomic classification.</title>
        <authorList>
            <person name="Goeker M."/>
        </authorList>
    </citation>
    <scope>NUCLEOTIDE SEQUENCE [LARGE SCALE GENOMIC DNA]</scope>
    <source>
        <strain evidence="4 5">DSM 104969</strain>
    </source>
</reference>
<keyword evidence="5" id="KW-1185">Reference proteome</keyword>
<dbReference type="Gene3D" id="2.60.40.3140">
    <property type="match status" value="1"/>
</dbReference>